<dbReference type="InterPro" id="IPR002347">
    <property type="entry name" value="SDR_fam"/>
</dbReference>
<dbReference type="Proteomes" id="UP000283805">
    <property type="component" value="Unassembled WGS sequence"/>
</dbReference>
<evidence type="ECO:0000313" key="3">
    <source>
        <dbReference type="Proteomes" id="UP000283805"/>
    </source>
</evidence>
<keyword evidence="1" id="KW-0560">Oxidoreductase</keyword>
<evidence type="ECO:0000256" key="1">
    <source>
        <dbReference type="ARBA" id="ARBA00023002"/>
    </source>
</evidence>
<dbReference type="OrthoDB" id="10454at2157"/>
<accession>A0A3R7DBC7</accession>
<dbReference type="GO" id="GO:0016491">
    <property type="term" value="F:oxidoreductase activity"/>
    <property type="evidence" value="ECO:0007669"/>
    <property type="project" value="UniProtKB-KW"/>
</dbReference>
<proteinExistence type="predicted"/>
<dbReference type="CDD" id="cd05327">
    <property type="entry name" value="retinol-DH_like_SDR_c_like"/>
    <property type="match status" value="1"/>
</dbReference>
<dbReference type="RefSeq" id="WP_120245293.1">
    <property type="nucleotide sequence ID" value="NZ_RAPO01000003.1"/>
</dbReference>
<dbReference type="EMBL" id="RAPO01000003">
    <property type="protein sequence ID" value="RKD93254.1"/>
    <property type="molecule type" value="Genomic_DNA"/>
</dbReference>
<dbReference type="NCBIfam" id="NF004846">
    <property type="entry name" value="PRK06197.1"/>
    <property type="match status" value="1"/>
</dbReference>
<dbReference type="InterPro" id="IPR036291">
    <property type="entry name" value="NAD(P)-bd_dom_sf"/>
</dbReference>
<dbReference type="Pfam" id="PF00106">
    <property type="entry name" value="adh_short"/>
    <property type="match status" value="1"/>
</dbReference>
<dbReference type="PANTHER" id="PTHR43157">
    <property type="entry name" value="PHOSPHATIDYLINOSITOL-GLYCAN BIOSYNTHESIS CLASS F PROTEIN-RELATED"/>
    <property type="match status" value="1"/>
</dbReference>
<name>A0A3R7DBC7_9EURY</name>
<dbReference type="AlphaFoldDB" id="A0A3R7DBC7"/>
<dbReference type="PRINTS" id="PR00081">
    <property type="entry name" value="GDHRDH"/>
</dbReference>
<dbReference type="SUPFAM" id="SSF51735">
    <property type="entry name" value="NAD(P)-binding Rossmann-fold domains"/>
    <property type="match status" value="1"/>
</dbReference>
<organism evidence="2 3">
    <name type="scientific">Halopiger aswanensis</name>
    <dbReference type="NCBI Taxonomy" id="148449"/>
    <lineage>
        <taxon>Archaea</taxon>
        <taxon>Methanobacteriati</taxon>
        <taxon>Methanobacteriota</taxon>
        <taxon>Stenosarchaea group</taxon>
        <taxon>Halobacteria</taxon>
        <taxon>Halobacteriales</taxon>
        <taxon>Natrialbaceae</taxon>
        <taxon>Halopiger</taxon>
    </lineage>
</organism>
<gene>
    <name evidence="2" type="ORF">ATJ93_2871</name>
</gene>
<dbReference type="PANTHER" id="PTHR43157:SF31">
    <property type="entry name" value="PHOSPHATIDYLINOSITOL-GLYCAN BIOSYNTHESIS CLASS F PROTEIN"/>
    <property type="match status" value="1"/>
</dbReference>
<evidence type="ECO:0000313" key="2">
    <source>
        <dbReference type="EMBL" id="RKD93254.1"/>
    </source>
</evidence>
<reference evidence="2 3" key="1">
    <citation type="submission" date="2018-09" db="EMBL/GenBank/DDBJ databases">
        <title>Genomic Encyclopedia of Archaeal and Bacterial Type Strains, Phase II (KMG-II): from individual species to whole genera.</title>
        <authorList>
            <person name="Goeker M."/>
        </authorList>
    </citation>
    <scope>NUCLEOTIDE SEQUENCE [LARGE SCALE GENOMIC DNA]</scope>
    <source>
        <strain evidence="2 3">DSM 13151</strain>
    </source>
</reference>
<sequence>MGWTADDIPDQSGRTFVITGANSGIGLEATRELARSGGAVVMACRSVERGEDAADDVREAVPDADLRVEELDLADLESIRAFADRLKDDATIDVLINNAGVMAIPRSETADGFETQFGVNHLGHFALTGLLLDRLATGDEGGDDDGDARVVTVSSGVHEQGEIDFEDLQSERTYDKWDAYAQSKLANVLFAYELERRFLTGDISAKSIAVHPGYANTGLQTRGPEQSGDRLRKAAMQLMNTLFAQPAEMGALPTLYAATSPEAEGGAYYGPGGFMNMRGTPERQASSDRSYNEETARRLWAVSEELTDVTYDLPRPKNHADLEEAVATS</sequence>
<dbReference type="Gene3D" id="3.40.50.720">
    <property type="entry name" value="NAD(P)-binding Rossmann-like Domain"/>
    <property type="match status" value="1"/>
</dbReference>
<protein>
    <submittedName>
        <fullName evidence="2">NAD(P)-dependent dehydrogenase (Short-subunit alcohol dehydrogenase family)</fullName>
    </submittedName>
</protein>
<keyword evidence="3" id="KW-1185">Reference proteome</keyword>
<comment type="caution">
    <text evidence="2">The sequence shown here is derived from an EMBL/GenBank/DDBJ whole genome shotgun (WGS) entry which is preliminary data.</text>
</comment>
<dbReference type="NCBIfam" id="NF004513">
    <property type="entry name" value="PRK05854.1"/>
    <property type="match status" value="1"/>
</dbReference>